<dbReference type="Proteomes" id="UP000504633">
    <property type="component" value="Unplaced"/>
</dbReference>
<dbReference type="GO" id="GO:0005634">
    <property type="term" value="C:nucleus"/>
    <property type="evidence" value="ECO:0007669"/>
    <property type="project" value="UniProtKB-SubCell"/>
</dbReference>
<dbReference type="PANTHER" id="PTHR13710">
    <property type="entry name" value="DNA HELICASE RECQ FAMILY MEMBER"/>
    <property type="match status" value="1"/>
</dbReference>
<dbReference type="InterPro" id="IPR004589">
    <property type="entry name" value="DNA_helicase_ATP-dep_RecQ"/>
</dbReference>
<dbReference type="SUPFAM" id="SSF46785">
    <property type="entry name" value="Winged helix' DNA-binding domain"/>
    <property type="match status" value="1"/>
</dbReference>
<name>A0A6J1LLP5_DROHY</name>
<comment type="similarity">
    <text evidence="1 8">Belongs to the helicase family. RecQ subfamily.</text>
</comment>
<dbReference type="EC" id="5.6.2.4" evidence="8"/>
<dbReference type="GO" id="GO:0043138">
    <property type="term" value="F:3'-5' DNA helicase activity"/>
    <property type="evidence" value="ECO:0007669"/>
    <property type="project" value="UniProtKB-EC"/>
</dbReference>
<dbReference type="Pfam" id="PF09382">
    <property type="entry name" value="RQC"/>
    <property type="match status" value="1"/>
</dbReference>
<dbReference type="AlphaFoldDB" id="A0A6J1LLP5"/>
<dbReference type="RefSeq" id="XP_023166836.1">
    <property type="nucleotide sequence ID" value="XM_023311068.2"/>
</dbReference>
<reference evidence="12" key="1">
    <citation type="submission" date="2025-08" db="UniProtKB">
        <authorList>
            <consortium name="RefSeq"/>
        </authorList>
    </citation>
    <scope>IDENTIFICATION</scope>
    <source>
        <strain evidence="12">15085-1641.00</strain>
        <tissue evidence="12">Whole body</tissue>
    </source>
</reference>
<evidence type="ECO:0000256" key="3">
    <source>
        <dbReference type="ARBA" id="ARBA00022801"/>
    </source>
</evidence>
<dbReference type="OrthoDB" id="10261556at2759"/>
<evidence type="ECO:0000256" key="7">
    <source>
        <dbReference type="ARBA" id="ARBA00049360"/>
    </source>
</evidence>
<dbReference type="GO" id="GO:0000724">
    <property type="term" value="P:double-strand break repair via homologous recombination"/>
    <property type="evidence" value="ECO:0007669"/>
    <property type="project" value="TreeGrafter"/>
</dbReference>
<dbReference type="GO" id="GO:0009378">
    <property type="term" value="F:four-way junction helicase activity"/>
    <property type="evidence" value="ECO:0007669"/>
    <property type="project" value="TreeGrafter"/>
</dbReference>
<dbReference type="CDD" id="cd17920">
    <property type="entry name" value="DEXHc_RecQ"/>
    <property type="match status" value="1"/>
</dbReference>
<evidence type="ECO:0000256" key="4">
    <source>
        <dbReference type="ARBA" id="ARBA00022806"/>
    </source>
</evidence>
<dbReference type="InterPro" id="IPR036388">
    <property type="entry name" value="WH-like_DNA-bd_sf"/>
</dbReference>
<dbReference type="OMA" id="ISKWGHE"/>
<protein>
    <recommendedName>
        <fullName evidence="8">ATP-dependent DNA helicase</fullName>
        <ecNumber evidence="8">5.6.2.4</ecNumber>
    </recommendedName>
</protein>
<evidence type="ECO:0000313" key="11">
    <source>
        <dbReference type="Proteomes" id="UP000504633"/>
    </source>
</evidence>
<dbReference type="GO" id="GO:0003676">
    <property type="term" value="F:nucleic acid binding"/>
    <property type="evidence" value="ECO:0007669"/>
    <property type="project" value="InterPro"/>
</dbReference>
<dbReference type="InterPro" id="IPR011545">
    <property type="entry name" value="DEAD/DEAH_box_helicase_dom"/>
</dbReference>
<dbReference type="Pfam" id="PF00270">
    <property type="entry name" value="DEAD"/>
    <property type="match status" value="1"/>
</dbReference>
<evidence type="ECO:0000256" key="5">
    <source>
        <dbReference type="ARBA" id="ARBA00022840"/>
    </source>
</evidence>
<dbReference type="PROSITE" id="PS51192">
    <property type="entry name" value="HELICASE_ATP_BIND_1"/>
    <property type="match status" value="1"/>
</dbReference>
<dbReference type="Pfam" id="PF00271">
    <property type="entry name" value="Helicase_C"/>
    <property type="match status" value="1"/>
</dbReference>
<keyword evidence="4 8" id="KW-0347">Helicase</keyword>
<evidence type="ECO:0000313" key="12">
    <source>
        <dbReference type="RefSeq" id="XP_023166836.1"/>
    </source>
</evidence>
<dbReference type="SMART" id="SM00490">
    <property type="entry name" value="HELICc"/>
    <property type="match status" value="1"/>
</dbReference>
<dbReference type="SMART" id="SM00956">
    <property type="entry name" value="RQC"/>
    <property type="match status" value="1"/>
</dbReference>
<comment type="catalytic activity">
    <reaction evidence="7 8">
        <text>ATP + H2O = ADP + phosphate + H(+)</text>
        <dbReference type="Rhea" id="RHEA:13065"/>
        <dbReference type="ChEBI" id="CHEBI:15377"/>
        <dbReference type="ChEBI" id="CHEBI:15378"/>
        <dbReference type="ChEBI" id="CHEBI:30616"/>
        <dbReference type="ChEBI" id="CHEBI:43474"/>
        <dbReference type="ChEBI" id="CHEBI:456216"/>
    </reaction>
</comment>
<evidence type="ECO:0000256" key="6">
    <source>
        <dbReference type="ARBA" id="ARBA00034617"/>
    </source>
</evidence>
<dbReference type="GO" id="GO:0005737">
    <property type="term" value="C:cytoplasm"/>
    <property type="evidence" value="ECO:0007669"/>
    <property type="project" value="TreeGrafter"/>
</dbReference>
<dbReference type="InterPro" id="IPR001650">
    <property type="entry name" value="Helicase_C-like"/>
</dbReference>
<dbReference type="GeneID" id="111596737"/>
<dbReference type="InterPro" id="IPR018982">
    <property type="entry name" value="RQC_domain"/>
</dbReference>
<keyword evidence="5 8" id="KW-0067">ATP-binding</keyword>
<dbReference type="Gene3D" id="3.40.50.300">
    <property type="entry name" value="P-loop containing nucleotide triphosphate hydrolases"/>
    <property type="match status" value="2"/>
</dbReference>
<dbReference type="Pfam" id="PF16124">
    <property type="entry name" value="RecQ_Zn_bind"/>
    <property type="match status" value="1"/>
</dbReference>
<sequence>MLPKPKKYINCLRQYFGLNTFKPLQWKIIRALIIQPRGGDVCAVIATGYGKSLSYQFPAFFLNKVVVVISPLIALMEDQVNALNERSKTGPCACLLGTAQEDRAIKERVLALQFKLVYATPEYITRGNGLKLLRDLGHNLALIAIDEAHCISKWGHEFRPAYRQLNQLRLAVPKVRLLALTGTATRRVRLDICEQLQLRRPLVFCSNLDRPNLELTVRMRSSNLWSDLQQYLNWAAEAAGAVIIYSNTIRDTEHMAQELSSRGKRCHSYHSKLPLEVKRRNQQDFASDEVHIMAATTAFGMGIDKPNVRLVVHYGAPSDMERYYQEIGRAGRDGLPAKCVLFYGEADAAIHRRLQHSQPVTAQRSEELQHLAQAMLEYTQISQCRRQYILNYFDDRATLASLKRRSNCCDNCRKAMQAKPTVHVDDTPLDVSSESRLLLGMLRDLNGRLGLGKLILALRGSRSKSISSECRSHEHFGRGSHRSIAWFKALAEHLKSLGYIKDDYQRSMKSAFGYLMPQVTLQGCCWLDEEQAKAGPITVQSTSRLAKLRQTCRMGNVANDKLDWGSDIDPNEIDEAVERCENDSVWGPDLDIDFQQIDEAVAKSKSDSKQQTPPADKLALESLLADCQQILHEEQEEKARTLKARKRIWQYLEGSYQRRPLIPKYKKQST</sequence>
<dbReference type="SUPFAM" id="SSF52540">
    <property type="entry name" value="P-loop containing nucleoside triphosphate hydrolases"/>
    <property type="match status" value="1"/>
</dbReference>
<comment type="catalytic activity">
    <reaction evidence="6 8">
        <text>Couples ATP hydrolysis with the unwinding of duplex DNA by translocating in the 3'-5' direction.</text>
        <dbReference type="EC" id="5.6.2.4"/>
    </reaction>
</comment>
<dbReference type="Gene3D" id="1.10.10.10">
    <property type="entry name" value="Winged helix-like DNA-binding domain superfamily/Winged helix DNA-binding domain"/>
    <property type="match status" value="1"/>
</dbReference>
<keyword evidence="3 8" id="KW-0378">Hydrolase</keyword>
<keyword evidence="11" id="KW-1185">Reference proteome</keyword>
<feature type="domain" description="Helicase C-terminal" evidence="10">
    <location>
        <begin position="227"/>
        <end position="379"/>
    </location>
</feature>
<dbReference type="InterPro" id="IPR032284">
    <property type="entry name" value="RecQ_Zn-bd"/>
</dbReference>
<dbReference type="GO" id="GO:0006260">
    <property type="term" value="P:DNA replication"/>
    <property type="evidence" value="ECO:0007669"/>
    <property type="project" value="InterPro"/>
</dbReference>
<dbReference type="InterPro" id="IPR014001">
    <property type="entry name" value="Helicase_ATP-bd"/>
</dbReference>
<evidence type="ECO:0000256" key="2">
    <source>
        <dbReference type="ARBA" id="ARBA00022741"/>
    </source>
</evidence>
<keyword evidence="8" id="KW-0539">Nucleus</keyword>
<dbReference type="GO" id="GO:0016787">
    <property type="term" value="F:hydrolase activity"/>
    <property type="evidence" value="ECO:0007669"/>
    <property type="project" value="UniProtKB-KW"/>
</dbReference>
<proteinExistence type="inferred from homology"/>
<evidence type="ECO:0000256" key="1">
    <source>
        <dbReference type="ARBA" id="ARBA00005446"/>
    </source>
</evidence>
<comment type="subcellular location">
    <subcellularLocation>
        <location evidence="8">Nucleus</location>
    </subcellularLocation>
</comment>
<dbReference type="InterPro" id="IPR036390">
    <property type="entry name" value="WH_DNA-bd_sf"/>
</dbReference>
<keyword evidence="2 8" id="KW-0547">Nucleotide-binding</keyword>
<dbReference type="PANTHER" id="PTHR13710:SF120">
    <property type="entry name" value="BIFUNCTIONAL 3'-5' EXONUCLEASE_ATP-DEPENDENT HELICASE WRN"/>
    <property type="match status" value="1"/>
</dbReference>
<dbReference type="NCBIfam" id="TIGR00614">
    <property type="entry name" value="recQ_fam"/>
    <property type="match status" value="1"/>
</dbReference>
<organism evidence="11 12">
    <name type="scientific">Drosophila hydei</name>
    <name type="common">Fruit fly</name>
    <dbReference type="NCBI Taxonomy" id="7224"/>
    <lineage>
        <taxon>Eukaryota</taxon>
        <taxon>Metazoa</taxon>
        <taxon>Ecdysozoa</taxon>
        <taxon>Arthropoda</taxon>
        <taxon>Hexapoda</taxon>
        <taxon>Insecta</taxon>
        <taxon>Pterygota</taxon>
        <taxon>Neoptera</taxon>
        <taxon>Endopterygota</taxon>
        <taxon>Diptera</taxon>
        <taxon>Brachycera</taxon>
        <taxon>Muscomorpha</taxon>
        <taxon>Ephydroidea</taxon>
        <taxon>Drosophilidae</taxon>
        <taxon>Drosophila</taxon>
    </lineage>
</organism>
<dbReference type="KEGG" id="dhe:111596737"/>
<evidence type="ECO:0000259" key="10">
    <source>
        <dbReference type="PROSITE" id="PS51194"/>
    </source>
</evidence>
<dbReference type="SMART" id="SM00487">
    <property type="entry name" value="DEXDc"/>
    <property type="match status" value="1"/>
</dbReference>
<dbReference type="PROSITE" id="PS51194">
    <property type="entry name" value="HELICASE_CTER"/>
    <property type="match status" value="1"/>
</dbReference>
<accession>A0A6J1LLP5</accession>
<evidence type="ECO:0000259" key="9">
    <source>
        <dbReference type="PROSITE" id="PS51192"/>
    </source>
</evidence>
<feature type="domain" description="Helicase ATP-binding" evidence="9">
    <location>
        <begin position="32"/>
        <end position="202"/>
    </location>
</feature>
<dbReference type="GO" id="GO:0005524">
    <property type="term" value="F:ATP binding"/>
    <property type="evidence" value="ECO:0007669"/>
    <property type="project" value="UniProtKB-KW"/>
</dbReference>
<dbReference type="GO" id="GO:0005694">
    <property type="term" value="C:chromosome"/>
    <property type="evidence" value="ECO:0007669"/>
    <property type="project" value="TreeGrafter"/>
</dbReference>
<gene>
    <name evidence="12" type="primary">LOC111596737</name>
</gene>
<dbReference type="InterPro" id="IPR027417">
    <property type="entry name" value="P-loop_NTPase"/>
</dbReference>
<evidence type="ECO:0000256" key="8">
    <source>
        <dbReference type="RuleBase" id="RU364117"/>
    </source>
</evidence>